<gene>
    <name evidence="2" type="ORF">UR89_C0019G0006</name>
</gene>
<organism evidence="2 3">
    <name type="scientific">Candidatus Roizmanbacteria bacterium GW2011_GWA2_35_8</name>
    <dbReference type="NCBI Taxonomy" id="1618479"/>
    <lineage>
        <taxon>Bacteria</taxon>
        <taxon>Candidatus Roizmaniibacteriota</taxon>
    </lineage>
</organism>
<evidence type="ECO:0000313" key="2">
    <source>
        <dbReference type="EMBL" id="KKP86572.1"/>
    </source>
</evidence>
<proteinExistence type="predicted"/>
<feature type="transmembrane region" description="Helical" evidence="1">
    <location>
        <begin position="7"/>
        <end position="24"/>
    </location>
</feature>
<accession>A0A0G0G4B2</accession>
<reference evidence="2 3" key="1">
    <citation type="journal article" date="2015" name="Nature">
        <title>rRNA introns, odd ribosomes, and small enigmatic genomes across a large radiation of phyla.</title>
        <authorList>
            <person name="Brown C.T."/>
            <person name="Hug L.A."/>
            <person name="Thomas B.C."/>
            <person name="Sharon I."/>
            <person name="Castelle C.J."/>
            <person name="Singh A."/>
            <person name="Wilkins M.J."/>
            <person name="Williams K.H."/>
            <person name="Banfield J.F."/>
        </authorList>
    </citation>
    <scope>NUCLEOTIDE SEQUENCE [LARGE SCALE GENOMIC DNA]</scope>
</reference>
<sequence length="149" mass="16261">MKIDKRILIIVLVVILVITGLVFLRKQPQNDQVEILPDSAAIPTVDSSVTVTLKPLSSNKEISLEVSNIPATTELVDYELSYQTVAQGLQGVIGSVSLDKGKSSFEKKLTLGTCSSGTCVYHQVVGKIKLTLKFTGNYGEKLFEKEFTL</sequence>
<keyword evidence="1" id="KW-0472">Membrane</keyword>
<dbReference type="EMBL" id="LBQX01000019">
    <property type="protein sequence ID" value="KKP86572.1"/>
    <property type="molecule type" value="Genomic_DNA"/>
</dbReference>
<protein>
    <submittedName>
        <fullName evidence="2">Uncharacterized protein</fullName>
    </submittedName>
</protein>
<name>A0A0G0G4B2_9BACT</name>
<comment type="caution">
    <text evidence="2">The sequence shown here is derived from an EMBL/GenBank/DDBJ whole genome shotgun (WGS) entry which is preliminary data.</text>
</comment>
<evidence type="ECO:0000313" key="3">
    <source>
        <dbReference type="Proteomes" id="UP000034536"/>
    </source>
</evidence>
<dbReference type="Proteomes" id="UP000034536">
    <property type="component" value="Unassembled WGS sequence"/>
</dbReference>
<dbReference type="AlphaFoldDB" id="A0A0G0G4B2"/>
<keyword evidence="1" id="KW-1133">Transmembrane helix</keyword>
<evidence type="ECO:0000256" key="1">
    <source>
        <dbReference type="SAM" id="Phobius"/>
    </source>
</evidence>
<keyword evidence="1" id="KW-0812">Transmembrane</keyword>